<comment type="caution">
    <text evidence="1">The sequence shown here is derived from an EMBL/GenBank/DDBJ whole genome shotgun (WGS) entry which is preliminary data.</text>
</comment>
<dbReference type="AlphaFoldDB" id="A0A1Q5PS82"/>
<evidence type="ECO:0000313" key="2">
    <source>
        <dbReference type="Proteomes" id="UP000186465"/>
    </source>
</evidence>
<reference evidence="2" key="1">
    <citation type="submission" date="2016-11" db="EMBL/GenBank/DDBJ databases">
        <title>Actinomyces gypaetusis sp. nov. isolated from Gypaetus barbatus in Qinghai Tibet Plateau China.</title>
        <authorList>
            <person name="Meng X."/>
        </authorList>
    </citation>
    <scope>NUCLEOTIDE SEQUENCE [LARGE SCALE GENOMIC DNA]</scope>
    <source>
        <strain evidence="2">DSM 15383</strain>
    </source>
</reference>
<evidence type="ECO:0000313" key="1">
    <source>
        <dbReference type="EMBL" id="OKL50292.1"/>
    </source>
</evidence>
<proteinExistence type="predicted"/>
<dbReference type="Gene3D" id="3.40.190.10">
    <property type="entry name" value="Periplasmic binding protein-like II"/>
    <property type="match status" value="1"/>
</dbReference>
<gene>
    <name evidence="1" type="ORF">BM477_02575</name>
</gene>
<dbReference type="EMBL" id="MPDM01000002">
    <property type="protein sequence ID" value="OKL50292.1"/>
    <property type="molecule type" value="Genomic_DNA"/>
</dbReference>
<name>A0A1Q5PS82_9ACTO</name>
<dbReference type="Proteomes" id="UP000186465">
    <property type="component" value="Unassembled WGS sequence"/>
</dbReference>
<dbReference type="STRING" id="156892.BM477_02575"/>
<evidence type="ECO:0008006" key="3">
    <source>
        <dbReference type="Google" id="ProtNLM"/>
    </source>
</evidence>
<dbReference type="RefSeq" id="WP_075361117.1">
    <property type="nucleotide sequence ID" value="NZ_MPDM01000002.1"/>
</dbReference>
<keyword evidence="2" id="KW-1185">Reference proteome</keyword>
<dbReference type="SUPFAM" id="SSF53850">
    <property type="entry name" value="Periplasmic binding protein-like II"/>
    <property type="match status" value="1"/>
</dbReference>
<sequence>MGATNEVTILDPAESYDNGTFYVAIQALAFLCNSPYGEPEVKPDLAESDEFNAPTEFTVKLREGLKFTNGQDLSLLLYNLESVDAVDDNTVVFHL</sequence>
<organism evidence="1 2">
    <name type="scientific">Boudabousia marimammalium</name>
    <dbReference type="NCBI Taxonomy" id="156892"/>
    <lineage>
        <taxon>Bacteria</taxon>
        <taxon>Bacillati</taxon>
        <taxon>Actinomycetota</taxon>
        <taxon>Actinomycetes</taxon>
        <taxon>Actinomycetales</taxon>
        <taxon>Actinomycetaceae</taxon>
        <taxon>Boudabousia</taxon>
    </lineage>
</organism>
<protein>
    <recommendedName>
        <fullName evidence="3">Solute-binding protein family 5 domain-containing protein</fullName>
    </recommendedName>
</protein>
<accession>A0A1Q5PS82</accession>